<organism evidence="1 2">
    <name type="scientific">Moraxella bovoculi 237</name>
    <dbReference type="NCBI Taxonomy" id="743974"/>
    <lineage>
        <taxon>Bacteria</taxon>
        <taxon>Pseudomonadati</taxon>
        <taxon>Pseudomonadota</taxon>
        <taxon>Gammaproteobacteria</taxon>
        <taxon>Moraxellales</taxon>
        <taxon>Moraxellaceae</taxon>
        <taxon>Moraxella</taxon>
    </lineage>
</organism>
<accession>A0A066UNS3</accession>
<sequence>MRFLINIKSDSELITYEAIALGFTLASFDHEVQFYFADKSNVILADKESRLYGMVQSLELYDLPKAWTTFDVNQFDDAIKDMLTQTESAQVDLSLFDSILEF</sequence>
<dbReference type="eggNOG" id="ENOG502ZD41">
    <property type="taxonomic scope" value="Bacteria"/>
</dbReference>
<proteinExistence type="predicted"/>
<dbReference type="OrthoDB" id="6658193at2"/>
<evidence type="ECO:0000313" key="2">
    <source>
        <dbReference type="Proteomes" id="UP000035860"/>
    </source>
</evidence>
<dbReference type="EMBL" id="AOMT01000005">
    <property type="protein sequence ID" value="KDN25799.1"/>
    <property type="molecule type" value="Genomic_DNA"/>
</dbReference>
<protein>
    <submittedName>
        <fullName evidence="1">Uncharacterized protein</fullName>
    </submittedName>
</protein>
<keyword evidence="2" id="KW-1185">Reference proteome</keyword>
<reference evidence="1 2" key="1">
    <citation type="journal article" date="2014" name="Genome Announc.">
        <title>Draft Genome Sequence of Moraxella bovoculi Strain 237T (ATCC BAA-1259T) Isolated from a Calf with Infectious Bovine Keratoconjunctivitis.</title>
        <authorList>
            <person name="Calcutt M.J."/>
            <person name="Foecking M.F."/>
            <person name="Martin N.T."/>
            <person name="Mhlanga-Mutangadura T."/>
            <person name="Reilly T.J."/>
        </authorList>
    </citation>
    <scope>NUCLEOTIDE SEQUENCE [LARGE SCALE GENOMIC DNA]</scope>
    <source>
        <strain evidence="1 2">237</strain>
    </source>
</reference>
<dbReference type="RefSeq" id="WP_036362272.1">
    <property type="nucleotide sequence ID" value="NZ_AOMT01000005.1"/>
</dbReference>
<evidence type="ECO:0000313" key="1">
    <source>
        <dbReference type="EMBL" id="KDN25799.1"/>
    </source>
</evidence>
<dbReference type="AlphaFoldDB" id="A0A066UNS3"/>
<comment type="caution">
    <text evidence="1">The sequence shown here is derived from an EMBL/GenBank/DDBJ whole genome shotgun (WGS) entry which is preliminary data.</text>
</comment>
<name>A0A066UNS3_9GAMM</name>
<dbReference type="Proteomes" id="UP000035860">
    <property type="component" value="Unassembled WGS sequence"/>
</dbReference>
<gene>
    <name evidence="1" type="ORF">MBO_01345</name>
</gene>